<protein>
    <submittedName>
        <fullName evidence="2">Uncharacterized protein</fullName>
    </submittedName>
</protein>
<organism evidence="2 3">
    <name type="scientific">Pisolithus tinctorius Marx 270</name>
    <dbReference type="NCBI Taxonomy" id="870435"/>
    <lineage>
        <taxon>Eukaryota</taxon>
        <taxon>Fungi</taxon>
        <taxon>Dikarya</taxon>
        <taxon>Basidiomycota</taxon>
        <taxon>Agaricomycotina</taxon>
        <taxon>Agaricomycetes</taxon>
        <taxon>Agaricomycetidae</taxon>
        <taxon>Boletales</taxon>
        <taxon>Sclerodermatineae</taxon>
        <taxon>Pisolithaceae</taxon>
        <taxon>Pisolithus</taxon>
    </lineage>
</organism>
<keyword evidence="3" id="KW-1185">Reference proteome</keyword>
<reference evidence="2 3" key="1">
    <citation type="submission" date="2014-04" db="EMBL/GenBank/DDBJ databases">
        <authorList>
            <consortium name="DOE Joint Genome Institute"/>
            <person name="Kuo A."/>
            <person name="Kohler A."/>
            <person name="Costa M.D."/>
            <person name="Nagy L.G."/>
            <person name="Floudas D."/>
            <person name="Copeland A."/>
            <person name="Barry K.W."/>
            <person name="Cichocki N."/>
            <person name="Veneault-Fourrey C."/>
            <person name="LaButti K."/>
            <person name="Lindquist E.A."/>
            <person name="Lipzen A."/>
            <person name="Lundell T."/>
            <person name="Morin E."/>
            <person name="Murat C."/>
            <person name="Sun H."/>
            <person name="Tunlid A."/>
            <person name="Henrissat B."/>
            <person name="Grigoriev I.V."/>
            <person name="Hibbett D.S."/>
            <person name="Martin F."/>
            <person name="Nordberg H.P."/>
            <person name="Cantor M.N."/>
            <person name="Hua S.X."/>
        </authorList>
    </citation>
    <scope>NUCLEOTIDE SEQUENCE [LARGE SCALE GENOMIC DNA]</scope>
    <source>
        <strain evidence="2 3">Marx 270</strain>
    </source>
</reference>
<accession>A0A0C3PL35</accession>
<evidence type="ECO:0000313" key="3">
    <source>
        <dbReference type="Proteomes" id="UP000054217"/>
    </source>
</evidence>
<feature type="non-terminal residue" evidence="2">
    <location>
        <position position="299"/>
    </location>
</feature>
<feature type="region of interest" description="Disordered" evidence="1">
    <location>
        <begin position="1"/>
        <end position="44"/>
    </location>
</feature>
<sequence>MSDDPLSGLQDDDDEPEDDLPDLESVSDDDEYGTDNRVTTDDEDSGDRMRVYIYSNNRIWERQQSETRIRNPIADRARELLSGICYPGDDPDSLHTYMDTRFLVYDLKDGRHMIVESERDVVRPEDRIMIETHLLMDPTFRIDRWYWALRGESLGFTATEIQTLERDRNWTSALMGNPVEERIVTRLRDHALPILERGNVNRFECDRKDDTTFLIFDYHLGIRLELPSSKTAIPDFDIVHWHAKEVFRSCLTLLGHDPLEDDDTGIGSLFDGHVSGSDSVQRDTANDLPCNAIRVKGTN</sequence>
<evidence type="ECO:0000313" key="2">
    <source>
        <dbReference type="EMBL" id="KIO08984.1"/>
    </source>
</evidence>
<gene>
    <name evidence="2" type="ORF">M404DRAFT_22215</name>
</gene>
<dbReference type="InParanoid" id="A0A0C3PL35"/>
<reference evidence="3" key="2">
    <citation type="submission" date="2015-01" db="EMBL/GenBank/DDBJ databases">
        <title>Evolutionary Origins and Diversification of the Mycorrhizal Mutualists.</title>
        <authorList>
            <consortium name="DOE Joint Genome Institute"/>
            <consortium name="Mycorrhizal Genomics Consortium"/>
            <person name="Kohler A."/>
            <person name="Kuo A."/>
            <person name="Nagy L.G."/>
            <person name="Floudas D."/>
            <person name="Copeland A."/>
            <person name="Barry K.W."/>
            <person name="Cichocki N."/>
            <person name="Veneault-Fourrey C."/>
            <person name="LaButti K."/>
            <person name="Lindquist E.A."/>
            <person name="Lipzen A."/>
            <person name="Lundell T."/>
            <person name="Morin E."/>
            <person name="Murat C."/>
            <person name="Riley R."/>
            <person name="Ohm R."/>
            <person name="Sun H."/>
            <person name="Tunlid A."/>
            <person name="Henrissat B."/>
            <person name="Grigoriev I.V."/>
            <person name="Hibbett D.S."/>
            <person name="Martin F."/>
        </authorList>
    </citation>
    <scope>NUCLEOTIDE SEQUENCE [LARGE SCALE GENOMIC DNA]</scope>
    <source>
        <strain evidence="3">Marx 270</strain>
    </source>
</reference>
<dbReference type="AlphaFoldDB" id="A0A0C3PL35"/>
<name>A0A0C3PL35_PISTI</name>
<dbReference type="Proteomes" id="UP000054217">
    <property type="component" value="Unassembled WGS sequence"/>
</dbReference>
<dbReference type="HOGENOM" id="CLU_932418_0_0_1"/>
<dbReference type="EMBL" id="KN831955">
    <property type="protein sequence ID" value="KIO08984.1"/>
    <property type="molecule type" value="Genomic_DNA"/>
</dbReference>
<proteinExistence type="predicted"/>
<dbReference type="OrthoDB" id="2670023at2759"/>
<dbReference type="STRING" id="870435.A0A0C3PL35"/>
<feature type="compositionally biased region" description="Acidic residues" evidence="1">
    <location>
        <begin position="10"/>
        <end position="33"/>
    </location>
</feature>
<evidence type="ECO:0000256" key="1">
    <source>
        <dbReference type="SAM" id="MobiDB-lite"/>
    </source>
</evidence>